<dbReference type="Pfam" id="PF19038">
    <property type="entry name" value="Fuz_longin_3"/>
    <property type="match status" value="1"/>
</dbReference>
<evidence type="ECO:0000256" key="2">
    <source>
        <dbReference type="ARBA" id="ARBA00018132"/>
    </source>
</evidence>
<dbReference type="GO" id="GO:0006914">
    <property type="term" value="P:autophagy"/>
    <property type="evidence" value="ECO:0007669"/>
    <property type="project" value="UniProtKB-UniRule"/>
</dbReference>
<dbReference type="Pfam" id="PF19037">
    <property type="entry name" value="Fuz_longin_2"/>
    <property type="match status" value="1"/>
</dbReference>
<organism evidence="9 10">
    <name type="scientific">Xylaria flabelliformis</name>
    <dbReference type="NCBI Taxonomy" id="2512241"/>
    <lineage>
        <taxon>Eukaryota</taxon>
        <taxon>Fungi</taxon>
        <taxon>Dikarya</taxon>
        <taxon>Ascomycota</taxon>
        <taxon>Pezizomycotina</taxon>
        <taxon>Sordariomycetes</taxon>
        <taxon>Xylariomycetidae</taxon>
        <taxon>Xylariales</taxon>
        <taxon>Xylariaceae</taxon>
        <taxon>Xylaria</taxon>
    </lineage>
</organism>
<protein>
    <recommendedName>
        <fullName evidence="2 4">Vacuolar fusion protein MON1</fullName>
    </recommendedName>
</protein>
<keyword evidence="4" id="KW-0813">Transport</keyword>
<comment type="similarity">
    <text evidence="4">Belongs to the MON1/SAND family.</text>
</comment>
<accession>A0A553HZ37</accession>
<evidence type="ECO:0000259" key="7">
    <source>
        <dbReference type="Pfam" id="PF19037"/>
    </source>
</evidence>
<dbReference type="InterPro" id="IPR004353">
    <property type="entry name" value="Mon1"/>
</dbReference>
<sequence>MGSEDAGSPAGAGAADGEERPPPLPPRPSLQSKPTTALSSMTIQTLSFPDGSRGTFSTTADSPVAAEGTSSPAEGHDLSSIGFHPIGSARKQDTDESMSIMSMAPTLRPPGDLESLLVGDMAKRSPAWMLLRSQSAAVLPFESIRAGQGTALAGFEREFDDIPDETDKDWSDGDRLQLWKSKLKHYMILSSAGKPIYSRHGDLGLINSSMGVVQTIISFYESAKNPLLGFTAGDARFVVATEGPLYFVAISRLGESDSQLRAQLNALYMQILSTLTLPVLTNIFANRPSTDLRRPLQGTETLLSSLADSFTRGSPSVLLGALECLRLRKSHRHSINNAFLKARADSLLYGLIVAGGRLVSVIRPRRHSLHPSDLQLIFNMLFESGGIKAAGGENWIPLCLPAFNNRGYLYMYVSFLDGRPDDTEPGTDTTDTEGATAIILISPDKESFFALQKMRDDVVTELKKKGLSDLIKTTAAKSRPLVTEIAPNTHISHFLFKSKANVQFCMPSLQPTFDSPISHRRLMSLYSHLHATMHARHSHLKVLHCVSDDSTSLAWVTPIFEFYCVAGPNASRAVMTQGANKIMQWAKREEERLFIIGGGRRHFIFVLISAKLDIAASGAFEIEVFVIVFTSFSRHPERCRLSPESRVYGSVVDRPNQGSSKDLWSGNERTRGDTTRWKMHMRRRKKQITVKASQREDTSLLSIPYLEFKSKNTPTQYT</sequence>
<feature type="compositionally biased region" description="Polar residues" evidence="5">
    <location>
        <begin position="35"/>
        <end position="47"/>
    </location>
</feature>
<feature type="region of interest" description="Disordered" evidence="5">
    <location>
        <begin position="1"/>
        <end position="96"/>
    </location>
</feature>
<keyword evidence="4" id="KW-0926">Vacuole</keyword>
<evidence type="ECO:0000259" key="8">
    <source>
        <dbReference type="Pfam" id="PF19038"/>
    </source>
</evidence>
<feature type="compositionally biased region" description="Low complexity" evidence="5">
    <location>
        <begin position="1"/>
        <end position="15"/>
    </location>
</feature>
<dbReference type="GO" id="GO:0032585">
    <property type="term" value="C:multivesicular body membrane"/>
    <property type="evidence" value="ECO:0007669"/>
    <property type="project" value="UniProtKB-SubCell"/>
</dbReference>
<name>A0A553HZ37_9PEZI</name>
<gene>
    <name evidence="9" type="ORF">FHL15_006053</name>
</gene>
<dbReference type="GO" id="GO:0035658">
    <property type="term" value="C:Mon1-Ccz1 complex"/>
    <property type="evidence" value="ECO:0007669"/>
    <property type="project" value="TreeGrafter"/>
</dbReference>
<dbReference type="AlphaFoldDB" id="A0A553HZ37"/>
<feature type="domain" description="FUZ/MON1/HPS1 third Longin" evidence="8">
    <location>
        <begin position="491"/>
        <end position="590"/>
    </location>
</feature>
<keyword evidence="4" id="KW-0472">Membrane</keyword>
<evidence type="ECO:0000256" key="3">
    <source>
        <dbReference type="ARBA" id="ARBA00043892"/>
    </source>
</evidence>
<proteinExistence type="inferred from homology"/>
<feature type="domain" description="FUZ/MON1/HPS1 first Longin" evidence="6">
    <location>
        <begin position="184"/>
        <end position="306"/>
    </location>
</feature>
<dbReference type="PANTHER" id="PTHR13027:SF7">
    <property type="entry name" value="VACUOLAR FUSION PROTEIN MON1 HOMOLOG"/>
    <property type="match status" value="1"/>
</dbReference>
<dbReference type="GO" id="GO:0006623">
    <property type="term" value="P:protein targeting to vacuole"/>
    <property type="evidence" value="ECO:0007669"/>
    <property type="project" value="UniProtKB-UniRule"/>
</dbReference>
<dbReference type="GO" id="GO:0016192">
    <property type="term" value="P:vesicle-mediated transport"/>
    <property type="evidence" value="ECO:0007669"/>
    <property type="project" value="InterPro"/>
</dbReference>
<dbReference type="STRING" id="2512241.A0A553HZ37"/>
<comment type="subcellular location">
    <subcellularLocation>
        <location evidence="4">Endosome</location>
        <location evidence="4">Multivesicular body membrane</location>
        <topology evidence="4">Peripheral membrane protein</topology>
    </subcellularLocation>
    <subcellularLocation>
        <location evidence="1 4">Prevacuolar compartment membrane</location>
        <topology evidence="1 4">Peripheral membrane protein</topology>
    </subcellularLocation>
    <subcellularLocation>
        <location evidence="4">Vacuole membrane</location>
        <topology evidence="4">Peripheral membrane protein</topology>
    </subcellularLocation>
</comment>
<dbReference type="EMBL" id="VFLP01000031">
    <property type="protein sequence ID" value="TRX93185.1"/>
    <property type="molecule type" value="Genomic_DNA"/>
</dbReference>
<dbReference type="InterPro" id="IPR043970">
    <property type="entry name" value="FUZ/MON1/HPS1_longin_3"/>
</dbReference>
<comment type="function">
    <text evidence="3">In complex with CCZ1, is required for multiple vacuole delivery pathways including the cytoplasm to vacuole transport (Cvt), autophagy, pexophagy and endocytosis. The MON1-CCZ1 complex acts at the fusion of vesicles with the vacuole, through its regulation of the SNARE complex during the coordinated priming and docking stages of fusion, and particularly at the stage of tethering/docking.</text>
</comment>
<evidence type="ECO:0000313" key="9">
    <source>
        <dbReference type="EMBL" id="TRX93185.1"/>
    </source>
</evidence>
<feature type="region of interest" description="Disordered" evidence="5">
    <location>
        <begin position="652"/>
        <end position="671"/>
    </location>
</feature>
<keyword evidence="4" id="KW-0072">Autophagy</keyword>
<dbReference type="Pfam" id="PF19036">
    <property type="entry name" value="Fuz_longin_1"/>
    <property type="match status" value="1"/>
</dbReference>
<evidence type="ECO:0000259" key="6">
    <source>
        <dbReference type="Pfam" id="PF19036"/>
    </source>
</evidence>
<reference evidence="10" key="1">
    <citation type="submission" date="2019-06" db="EMBL/GenBank/DDBJ databases">
        <title>Draft genome sequence of the griseofulvin-producing fungus Xylaria cubensis strain G536.</title>
        <authorList>
            <person name="Mead M.E."/>
            <person name="Raja H.A."/>
            <person name="Steenwyk J.L."/>
            <person name="Knowles S.L."/>
            <person name="Oberlies N.H."/>
            <person name="Rokas A."/>
        </authorList>
    </citation>
    <scope>NUCLEOTIDE SEQUENCE [LARGE SCALE GENOMIC DNA]</scope>
    <source>
        <strain evidence="10">G536</strain>
    </source>
</reference>
<dbReference type="InterPro" id="IPR043972">
    <property type="entry name" value="FUZ/MON1/HPS1_longin_1"/>
</dbReference>
<feature type="domain" description="FUZ/MON1/HPS1 second Longin" evidence="7">
    <location>
        <begin position="346"/>
        <end position="459"/>
    </location>
</feature>
<comment type="function">
    <text evidence="4">Required for multiple vacuole delivery pathways including the cytoplasm to vacuole transport (Cvt), autophagy, pexophagy and endocytosis.</text>
</comment>
<keyword evidence="10" id="KW-1185">Reference proteome</keyword>
<keyword evidence="4" id="KW-0967">Endosome</keyword>
<dbReference type="InterPro" id="IPR043971">
    <property type="entry name" value="FUZ/MON1/HPS1_longin_2"/>
</dbReference>
<evidence type="ECO:0000256" key="5">
    <source>
        <dbReference type="SAM" id="MobiDB-lite"/>
    </source>
</evidence>
<dbReference type="OrthoDB" id="272411at2759"/>
<dbReference type="Proteomes" id="UP000319160">
    <property type="component" value="Unassembled WGS sequence"/>
</dbReference>
<dbReference type="PRINTS" id="PR01546">
    <property type="entry name" value="YEAST73DUF"/>
</dbReference>
<comment type="caution">
    <text evidence="9">The sequence shown here is derived from an EMBL/GenBank/DDBJ whole genome shotgun (WGS) entry which is preliminary data.</text>
</comment>
<dbReference type="GO" id="GO:0000329">
    <property type="term" value="C:fungal-type vacuole membrane"/>
    <property type="evidence" value="ECO:0007669"/>
    <property type="project" value="TreeGrafter"/>
</dbReference>
<evidence type="ECO:0000256" key="4">
    <source>
        <dbReference type="RuleBase" id="RU367048"/>
    </source>
</evidence>
<dbReference type="PANTHER" id="PTHR13027">
    <property type="entry name" value="SAND PROTEIN-RELATED"/>
    <property type="match status" value="1"/>
</dbReference>
<evidence type="ECO:0000313" key="10">
    <source>
        <dbReference type="Proteomes" id="UP000319160"/>
    </source>
</evidence>
<keyword evidence="4" id="KW-0653">Protein transport</keyword>
<evidence type="ECO:0000256" key="1">
    <source>
        <dbReference type="ARBA" id="ARBA00004380"/>
    </source>
</evidence>